<dbReference type="GO" id="GO:0140359">
    <property type="term" value="F:ABC-type transporter activity"/>
    <property type="evidence" value="ECO:0007669"/>
    <property type="project" value="UniProtKB-ARBA"/>
</dbReference>
<dbReference type="FunFam" id="3.40.50.300:FF:000042">
    <property type="entry name" value="Maltose/maltodextrin ABC transporter, ATP-binding protein"/>
    <property type="match status" value="1"/>
</dbReference>
<keyword evidence="3 5" id="KW-0067">ATP-binding</keyword>
<protein>
    <submittedName>
        <fullName evidence="5">ABC transporter ATP-binding protein</fullName>
    </submittedName>
</protein>
<gene>
    <name evidence="5" type="ORF">KSF_038270</name>
</gene>
<dbReference type="RefSeq" id="WP_220204548.1">
    <property type="nucleotide sequence ID" value="NZ_BNJK01000001.1"/>
</dbReference>
<dbReference type="Gene3D" id="3.40.50.300">
    <property type="entry name" value="P-loop containing nucleotide triphosphate hydrolases"/>
    <property type="match status" value="1"/>
</dbReference>
<reference evidence="5" key="1">
    <citation type="submission" date="2020-10" db="EMBL/GenBank/DDBJ databases">
        <title>Taxonomic study of unclassified bacteria belonging to the class Ktedonobacteria.</title>
        <authorList>
            <person name="Yabe S."/>
            <person name="Wang C.M."/>
            <person name="Zheng Y."/>
            <person name="Sakai Y."/>
            <person name="Cavaletti L."/>
            <person name="Monciardini P."/>
            <person name="Donadio S."/>
        </authorList>
    </citation>
    <scope>NUCLEOTIDE SEQUENCE</scope>
    <source>
        <strain evidence="5">ID150040</strain>
    </source>
</reference>
<evidence type="ECO:0000256" key="1">
    <source>
        <dbReference type="ARBA" id="ARBA00022448"/>
    </source>
</evidence>
<sequence>MEKINTLKMKGVTRRFGNTTALHDFHLEMSGGQFVTLLGPSGCGKSTALNCLAGLLDLSDGEILLNDRPIQDVAAEKRGFGMVFQNYALFPHLSVERNVGYGLELRRVPKAEREKRVRSALELVHLAEFGKRYPGQLSGGQQQRLAIARTVVLEPALLLLDEPLSNLDANLRNEMRIELKRIHSELNLTTVYVTHDQSEAMSLSDIVVVMRNGHIEQIGSPQEIYNQPKSPFVAHFMGYINRLPATILGKENGYWLIETANGTQLLGSSTNEETNWQPGQKVVALIRPDETIAEPQAETNRLIGHVQLVEYVGRAYESLVLLTGQGGTQLLAHSGRRQNSGDQIEISIDPDRLLLFSADETENIESTLMQSEPKVRVER</sequence>
<dbReference type="InterPro" id="IPR008995">
    <property type="entry name" value="Mo/tungstate-bd_C_term_dom"/>
</dbReference>
<evidence type="ECO:0000259" key="4">
    <source>
        <dbReference type="PROSITE" id="PS50893"/>
    </source>
</evidence>
<evidence type="ECO:0000313" key="5">
    <source>
        <dbReference type="EMBL" id="GHO93779.1"/>
    </source>
</evidence>
<dbReference type="PANTHER" id="PTHR42781:SF4">
    <property type="entry name" value="SPERMIDINE_PUTRESCINE IMPORT ATP-BINDING PROTEIN POTA"/>
    <property type="match status" value="1"/>
</dbReference>
<dbReference type="PANTHER" id="PTHR42781">
    <property type="entry name" value="SPERMIDINE/PUTRESCINE IMPORT ATP-BINDING PROTEIN POTA"/>
    <property type="match status" value="1"/>
</dbReference>
<name>A0A8J3IE94_9CHLR</name>
<dbReference type="SUPFAM" id="SSF52540">
    <property type="entry name" value="P-loop containing nucleoside triphosphate hydrolases"/>
    <property type="match status" value="1"/>
</dbReference>
<dbReference type="AlphaFoldDB" id="A0A8J3IE94"/>
<comment type="caution">
    <text evidence="5">The sequence shown here is derived from an EMBL/GenBank/DDBJ whole genome shotgun (WGS) entry which is preliminary data.</text>
</comment>
<dbReference type="EMBL" id="BNJK01000001">
    <property type="protein sequence ID" value="GHO93779.1"/>
    <property type="molecule type" value="Genomic_DNA"/>
</dbReference>
<keyword evidence="1" id="KW-0813">Transport</keyword>
<dbReference type="Gene3D" id="2.40.50.140">
    <property type="entry name" value="Nucleic acid-binding proteins"/>
    <property type="match status" value="1"/>
</dbReference>
<dbReference type="InterPro" id="IPR017871">
    <property type="entry name" value="ABC_transporter-like_CS"/>
</dbReference>
<dbReference type="SMART" id="SM00382">
    <property type="entry name" value="AAA"/>
    <property type="match status" value="1"/>
</dbReference>
<dbReference type="InterPro" id="IPR003593">
    <property type="entry name" value="AAA+_ATPase"/>
</dbReference>
<dbReference type="InterPro" id="IPR012340">
    <property type="entry name" value="NA-bd_OB-fold"/>
</dbReference>
<dbReference type="InterPro" id="IPR003439">
    <property type="entry name" value="ABC_transporter-like_ATP-bd"/>
</dbReference>
<dbReference type="Gene3D" id="2.40.50.100">
    <property type="match status" value="1"/>
</dbReference>
<dbReference type="GO" id="GO:0043190">
    <property type="term" value="C:ATP-binding cassette (ABC) transporter complex"/>
    <property type="evidence" value="ECO:0007669"/>
    <property type="project" value="InterPro"/>
</dbReference>
<dbReference type="Pfam" id="PF00005">
    <property type="entry name" value="ABC_tran"/>
    <property type="match status" value="1"/>
</dbReference>
<dbReference type="PROSITE" id="PS50893">
    <property type="entry name" value="ABC_TRANSPORTER_2"/>
    <property type="match status" value="1"/>
</dbReference>
<keyword evidence="2" id="KW-0547">Nucleotide-binding</keyword>
<dbReference type="InterPro" id="IPR013611">
    <property type="entry name" value="Transp-assoc_OB_typ2"/>
</dbReference>
<evidence type="ECO:0000313" key="6">
    <source>
        <dbReference type="Proteomes" id="UP000597444"/>
    </source>
</evidence>
<dbReference type="Proteomes" id="UP000597444">
    <property type="component" value="Unassembled WGS sequence"/>
</dbReference>
<proteinExistence type="predicted"/>
<dbReference type="GO" id="GO:0005524">
    <property type="term" value="F:ATP binding"/>
    <property type="evidence" value="ECO:0007669"/>
    <property type="project" value="UniProtKB-KW"/>
</dbReference>
<evidence type="ECO:0000256" key="2">
    <source>
        <dbReference type="ARBA" id="ARBA00022741"/>
    </source>
</evidence>
<dbReference type="Pfam" id="PF08402">
    <property type="entry name" value="TOBE_2"/>
    <property type="match status" value="1"/>
</dbReference>
<dbReference type="InterPro" id="IPR027417">
    <property type="entry name" value="P-loop_NTPase"/>
</dbReference>
<organism evidence="5 6">
    <name type="scientific">Reticulibacter mediterranei</name>
    <dbReference type="NCBI Taxonomy" id="2778369"/>
    <lineage>
        <taxon>Bacteria</taxon>
        <taxon>Bacillati</taxon>
        <taxon>Chloroflexota</taxon>
        <taxon>Ktedonobacteria</taxon>
        <taxon>Ktedonobacterales</taxon>
        <taxon>Reticulibacteraceae</taxon>
        <taxon>Reticulibacter</taxon>
    </lineage>
</organism>
<dbReference type="InterPro" id="IPR050093">
    <property type="entry name" value="ABC_SmlMolc_Importer"/>
</dbReference>
<accession>A0A8J3IE94</accession>
<dbReference type="SUPFAM" id="SSF50331">
    <property type="entry name" value="MOP-like"/>
    <property type="match status" value="1"/>
</dbReference>
<feature type="domain" description="ABC transporter" evidence="4">
    <location>
        <begin position="7"/>
        <end position="237"/>
    </location>
</feature>
<evidence type="ECO:0000256" key="3">
    <source>
        <dbReference type="ARBA" id="ARBA00022840"/>
    </source>
</evidence>
<dbReference type="PROSITE" id="PS00211">
    <property type="entry name" value="ABC_TRANSPORTER_1"/>
    <property type="match status" value="1"/>
</dbReference>
<dbReference type="GO" id="GO:0016887">
    <property type="term" value="F:ATP hydrolysis activity"/>
    <property type="evidence" value="ECO:0007669"/>
    <property type="project" value="InterPro"/>
</dbReference>
<keyword evidence="6" id="KW-1185">Reference proteome</keyword>